<accession>A0A9J6RAX2</accession>
<keyword evidence="1" id="KW-0812">Transmembrane</keyword>
<dbReference type="Proteomes" id="UP001084197">
    <property type="component" value="Unassembled WGS sequence"/>
</dbReference>
<protein>
    <submittedName>
        <fullName evidence="3">DUF4129 domain-containing protein</fullName>
    </submittedName>
</protein>
<evidence type="ECO:0000313" key="4">
    <source>
        <dbReference type="Proteomes" id="UP001084197"/>
    </source>
</evidence>
<keyword evidence="4" id="KW-1185">Reference proteome</keyword>
<keyword evidence="1" id="KW-1133">Transmembrane helix</keyword>
<dbReference type="AlphaFoldDB" id="A0A9J6RAX2"/>
<reference evidence="3" key="1">
    <citation type="submission" date="2022-11" db="EMBL/GenBank/DDBJ databases">
        <title>WGS of Natronobacillus azotifigens 24KS-1, an anaerobic diazotrophic haloalkaliphile from soda-rich habitats.</title>
        <authorList>
            <person name="Sorokin D.Y."/>
            <person name="Merkel A.Y."/>
        </authorList>
    </citation>
    <scope>NUCLEOTIDE SEQUENCE</scope>
    <source>
        <strain evidence="3">24KS-1</strain>
    </source>
</reference>
<evidence type="ECO:0000259" key="2">
    <source>
        <dbReference type="Pfam" id="PF13559"/>
    </source>
</evidence>
<organism evidence="3 4">
    <name type="scientific">Natronobacillus azotifigens</name>
    <dbReference type="NCBI Taxonomy" id="472978"/>
    <lineage>
        <taxon>Bacteria</taxon>
        <taxon>Bacillati</taxon>
        <taxon>Bacillota</taxon>
        <taxon>Bacilli</taxon>
        <taxon>Bacillales</taxon>
        <taxon>Bacillaceae</taxon>
        <taxon>Natronobacillus</taxon>
    </lineage>
</organism>
<evidence type="ECO:0000256" key="1">
    <source>
        <dbReference type="SAM" id="Phobius"/>
    </source>
</evidence>
<gene>
    <name evidence="3" type="ORF">OWO01_06255</name>
</gene>
<comment type="caution">
    <text evidence="3">The sequence shown here is derived from an EMBL/GenBank/DDBJ whole genome shotgun (WGS) entry which is preliminary data.</text>
</comment>
<feature type="domain" description="Protein-glutamine gamma-glutamyltransferase-like C-terminal" evidence="2">
    <location>
        <begin position="131"/>
        <end position="196"/>
    </location>
</feature>
<dbReference type="Pfam" id="PF13559">
    <property type="entry name" value="DUF4129"/>
    <property type="match status" value="1"/>
</dbReference>
<dbReference type="RefSeq" id="WP_268779580.1">
    <property type="nucleotide sequence ID" value="NZ_JAPRAT010000009.1"/>
</dbReference>
<feature type="transmembrane region" description="Helical" evidence="1">
    <location>
        <begin position="62"/>
        <end position="83"/>
    </location>
</feature>
<proteinExistence type="predicted"/>
<evidence type="ECO:0000313" key="3">
    <source>
        <dbReference type="EMBL" id="MCZ0702808.1"/>
    </source>
</evidence>
<dbReference type="EMBL" id="JAPRAT010000009">
    <property type="protein sequence ID" value="MCZ0702808.1"/>
    <property type="molecule type" value="Genomic_DNA"/>
</dbReference>
<dbReference type="InterPro" id="IPR025403">
    <property type="entry name" value="TgpA-like_C"/>
</dbReference>
<name>A0A9J6RAX2_9BACI</name>
<keyword evidence="1" id="KW-0472">Membrane</keyword>
<sequence length="219" mass="26323">MANIKEAEQTLAEILAQREYQIYYEDNRNILQIWWDRFWEWIGDLFSRWFQAFEPTSTVSDMIIAILILVGIILVLVLLFLLISNVTKKRRLRSLQPLQSSVQSNWGSKQHLTEASRLEEQGDYQHATRHLFLALLLRLHEEERLVAQKWKTNWEYYQELFRSNREYAEDFYQFAFFFEEVTYGEKQIDSNAYQAYQTKIVRWLDEIDQSTASDEKVEG</sequence>